<proteinExistence type="predicted"/>
<accession>A0A1E3R8R3</accession>
<feature type="domain" description="Pyridoxamine 5'-phosphate oxidase N-terminal" evidence="1">
    <location>
        <begin position="7"/>
        <end position="116"/>
    </location>
</feature>
<sequence length="139" mass="15554">MSAHFTAEDRELLERPLHGFFTVAAGPTPPQPRPVWFEVTRDGALQLFTAPNTPKVRQLERDGRASLVVAAPVGERERWVSATGPTTMERDGARELVERLGARYWDTTDPVRANELAAMLAEDWVRIVIHPEKVSRAAI</sequence>
<organism evidence="2 3">
    <name type="scientific">Mycolicibacterium holsaticum</name>
    <dbReference type="NCBI Taxonomy" id="152142"/>
    <lineage>
        <taxon>Bacteria</taxon>
        <taxon>Bacillati</taxon>
        <taxon>Actinomycetota</taxon>
        <taxon>Actinomycetes</taxon>
        <taxon>Mycobacteriales</taxon>
        <taxon>Mycobacteriaceae</taxon>
        <taxon>Mycolicibacterium</taxon>
    </lineage>
</organism>
<dbReference type="InterPro" id="IPR011576">
    <property type="entry name" value="Pyridox_Oxase_N"/>
</dbReference>
<evidence type="ECO:0000313" key="3">
    <source>
        <dbReference type="Proteomes" id="UP000094243"/>
    </source>
</evidence>
<keyword evidence="3" id="KW-1185">Reference proteome</keyword>
<dbReference type="OrthoDB" id="7058606at2"/>
<dbReference type="Gene3D" id="2.30.110.10">
    <property type="entry name" value="Electron Transport, Fmn-binding Protein, Chain A"/>
    <property type="match status" value="1"/>
</dbReference>
<dbReference type="InterPro" id="IPR012349">
    <property type="entry name" value="Split_barrel_FMN-bd"/>
</dbReference>
<evidence type="ECO:0000259" key="1">
    <source>
        <dbReference type="Pfam" id="PF01243"/>
    </source>
</evidence>
<dbReference type="AlphaFoldDB" id="A0A1E3R8R3"/>
<dbReference type="Proteomes" id="UP000094243">
    <property type="component" value="Unassembled WGS sequence"/>
</dbReference>
<protein>
    <submittedName>
        <fullName evidence="2">Pyridoxamine 5'-phosphate oxidase</fullName>
    </submittedName>
</protein>
<dbReference type="RefSeq" id="WP_069407048.1">
    <property type="nucleotide sequence ID" value="NZ_MIGZ01000150.1"/>
</dbReference>
<dbReference type="EMBL" id="MIGZ01000150">
    <property type="protein sequence ID" value="ODQ86320.1"/>
    <property type="molecule type" value="Genomic_DNA"/>
</dbReference>
<dbReference type="Pfam" id="PF01243">
    <property type="entry name" value="PNPOx_N"/>
    <property type="match status" value="1"/>
</dbReference>
<gene>
    <name evidence="2" type="ORF">BHQ17_20995</name>
</gene>
<name>A0A1E3R8R3_9MYCO</name>
<evidence type="ECO:0000313" key="2">
    <source>
        <dbReference type="EMBL" id="ODQ86320.1"/>
    </source>
</evidence>
<dbReference type="SUPFAM" id="SSF50475">
    <property type="entry name" value="FMN-binding split barrel"/>
    <property type="match status" value="1"/>
</dbReference>
<comment type="caution">
    <text evidence="2">The sequence shown here is derived from an EMBL/GenBank/DDBJ whole genome shotgun (WGS) entry which is preliminary data.</text>
</comment>
<reference evidence="3" key="1">
    <citation type="submission" date="2016-09" db="EMBL/GenBank/DDBJ databases">
        <authorList>
            <person name="Greninger A.L."/>
            <person name="Jerome K.R."/>
            <person name="Mcnair B."/>
            <person name="Wallis C."/>
            <person name="Fang F."/>
        </authorList>
    </citation>
    <scope>NUCLEOTIDE SEQUENCE [LARGE SCALE GENOMIC DNA]</scope>
    <source>
        <strain evidence="3">M7</strain>
    </source>
</reference>